<dbReference type="Pfam" id="PF01070">
    <property type="entry name" value="FMN_dh"/>
    <property type="match status" value="1"/>
</dbReference>
<evidence type="ECO:0000259" key="12">
    <source>
        <dbReference type="Pfam" id="PF01070"/>
    </source>
</evidence>
<dbReference type="EC" id="5.3.3.2" evidence="11"/>
<dbReference type="NCBIfam" id="TIGR02151">
    <property type="entry name" value="IPP_isom_2"/>
    <property type="match status" value="1"/>
</dbReference>
<dbReference type="Gene3D" id="3.20.20.70">
    <property type="entry name" value="Aldolase class I"/>
    <property type="match status" value="1"/>
</dbReference>
<organism evidence="13 14">
    <name type="scientific">Alicyclobacillus cellulosilyticus</name>
    <dbReference type="NCBI Taxonomy" id="1003997"/>
    <lineage>
        <taxon>Bacteria</taxon>
        <taxon>Bacillati</taxon>
        <taxon>Bacillota</taxon>
        <taxon>Bacilli</taxon>
        <taxon>Bacillales</taxon>
        <taxon>Alicyclobacillaceae</taxon>
        <taxon>Alicyclobacillus</taxon>
    </lineage>
</organism>
<evidence type="ECO:0000256" key="5">
    <source>
        <dbReference type="ARBA" id="ARBA00022723"/>
    </source>
</evidence>
<feature type="binding site" evidence="11">
    <location>
        <position position="172"/>
    </location>
    <ligand>
        <name>FMN</name>
        <dbReference type="ChEBI" id="CHEBI:58210"/>
    </ligand>
</feature>
<dbReference type="GO" id="GO:0000287">
    <property type="term" value="F:magnesium ion binding"/>
    <property type="evidence" value="ECO:0007669"/>
    <property type="project" value="UniProtKB-UniRule"/>
</dbReference>
<dbReference type="GO" id="GO:0005737">
    <property type="term" value="C:cytoplasm"/>
    <property type="evidence" value="ECO:0007669"/>
    <property type="project" value="UniProtKB-SubCell"/>
</dbReference>
<dbReference type="PANTHER" id="PTHR43665:SF1">
    <property type="entry name" value="ISOPENTENYL-DIPHOSPHATE DELTA-ISOMERASE"/>
    <property type="match status" value="1"/>
</dbReference>
<keyword evidence="3 11" id="KW-0285">Flavoprotein</keyword>
<evidence type="ECO:0000256" key="7">
    <source>
        <dbReference type="ARBA" id="ARBA00022857"/>
    </source>
</evidence>
<dbReference type="Proteomes" id="UP000637695">
    <property type="component" value="Unassembled WGS sequence"/>
</dbReference>
<dbReference type="GO" id="GO:0008299">
    <property type="term" value="P:isoprenoid biosynthetic process"/>
    <property type="evidence" value="ECO:0007669"/>
    <property type="project" value="UniProtKB-UniRule"/>
</dbReference>
<keyword evidence="4 11" id="KW-0288">FMN</keyword>
<feature type="domain" description="FMN-dependent dehydrogenase" evidence="12">
    <location>
        <begin position="154"/>
        <end position="315"/>
    </location>
</feature>
<comment type="catalytic activity">
    <reaction evidence="11">
        <text>isopentenyl diphosphate = dimethylallyl diphosphate</text>
        <dbReference type="Rhea" id="RHEA:23284"/>
        <dbReference type="ChEBI" id="CHEBI:57623"/>
        <dbReference type="ChEBI" id="CHEBI:128769"/>
        <dbReference type="EC" id="5.3.3.2"/>
    </reaction>
</comment>
<dbReference type="InterPro" id="IPR013785">
    <property type="entry name" value="Aldolase_TIM"/>
</dbReference>
<evidence type="ECO:0000256" key="1">
    <source>
        <dbReference type="ARBA" id="ARBA00001917"/>
    </source>
</evidence>
<comment type="cofactor">
    <cofactor evidence="11">
        <name>Mg(2+)</name>
        <dbReference type="ChEBI" id="CHEBI:18420"/>
    </cofactor>
</comment>
<feature type="binding site" evidence="11">
    <location>
        <position position="140"/>
    </location>
    <ligand>
        <name>substrate</name>
    </ligand>
</feature>
<evidence type="ECO:0000256" key="3">
    <source>
        <dbReference type="ARBA" id="ARBA00022630"/>
    </source>
</evidence>
<feature type="binding site" evidence="11">
    <location>
        <begin position="270"/>
        <end position="271"/>
    </location>
    <ligand>
        <name>FMN</name>
        <dbReference type="ChEBI" id="CHEBI:58210"/>
    </ligand>
</feature>
<keyword evidence="7 11" id="KW-0521">NADP</keyword>
<dbReference type="GO" id="GO:0010181">
    <property type="term" value="F:FMN binding"/>
    <property type="evidence" value="ECO:0007669"/>
    <property type="project" value="UniProtKB-UniRule"/>
</dbReference>
<dbReference type="InterPro" id="IPR000262">
    <property type="entry name" value="FMN-dep_DH"/>
</dbReference>
<evidence type="ECO:0000313" key="13">
    <source>
        <dbReference type="EMBL" id="GGI98312.1"/>
    </source>
</evidence>
<dbReference type="SMART" id="SM01240">
    <property type="entry name" value="IMPDH"/>
    <property type="match status" value="1"/>
</dbReference>
<evidence type="ECO:0000256" key="6">
    <source>
        <dbReference type="ARBA" id="ARBA00022842"/>
    </source>
</evidence>
<feature type="binding site" evidence="11">
    <location>
        <begin position="249"/>
        <end position="251"/>
    </location>
    <ligand>
        <name>FMN</name>
        <dbReference type="ChEBI" id="CHEBI:58210"/>
    </ligand>
</feature>
<comment type="cofactor">
    <cofactor evidence="1 11">
        <name>FMN</name>
        <dbReference type="ChEBI" id="CHEBI:58210"/>
    </cofactor>
</comment>
<comment type="caution">
    <text evidence="11">Lacks conserved residue(s) required for the propagation of feature annotation.</text>
</comment>
<dbReference type="HAMAP" id="MF_00354">
    <property type="entry name" value="Idi_2"/>
    <property type="match status" value="1"/>
</dbReference>
<feature type="binding site" evidence="11">
    <location>
        <position position="141"/>
    </location>
    <ligand>
        <name>Mg(2+)</name>
        <dbReference type="ChEBI" id="CHEBI:18420"/>
    </ligand>
</feature>
<comment type="caution">
    <text evidence="13">The sequence shown here is derived from an EMBL/GenBank/DDBJ whole genome shotgun (WGS) entry which is preliminary data.</text>
</comment>
<evidence type="ECO:0000256" key="9">
    <source>
        <dbReference type="ARBA" id="ARBA00023235"/>
    </source>
</evidence>
<evidence type="ECO:0000256" key="10">
    <source>
        <dbReference type="ARBA" id="ARBA00025810"/>
    </source>
</evidence>
<dbReference type="GO" id="GO:0070402">
    <property type="term" value="F:NADPH binding"/>
    <property type="evidence" value="ECO:0007669"/>
    <property type="project" value="UniProtKB-UniRule"/>
</dbReference>
<sequence>MRTLSDNPLATSWFEFVSLLPNCAPEVSWQEVSLETELCGIRLASPVIINAMTGGTEQSYEVNRRLASAARRHGLAMAVGSETAALRDPDMRYTYQVVREVYPDGVLIANVGMGTDVSVAQFAVDLIRAQMLQVHFNAAQELFMAEGDRDFRGALTALRHIVERVGVPVIAKEVGQGVTSLEAERLVQTGVRGIDVGGRGGTNFVAVEAWRRGWELADAWQAWGISTAAAVCEVVDAVRGRVDVVASGGIRTGHDVAKAMALGASAVGIAGALLRLLDHPDGDAALDRYLEELHWTLRALLVLTGCRSWQELRRRPLVITGLLREWLLARGHAGFLERTAQGADR</sequence>
<evidence type="ECO:0000256" key="8">
    <source>
        <dbReference type="ARBA" id="ARBA00023229"/>
    </source>
</evidence>
<dbReference type="CDD" id="cd02811">
    <property type="entry name" value="IDI-2_FMN"/>
    <property type="match status" value="1"/>
</dbReference>
<gene>
    <name evidence="11 13" type="primary">fni</name>
    <name evidence="13" type="ORF">GCM10010885_04890</name>
</gene>
<comment type="function">
    <text evidence="11">Involved in the biosynthesis of isoprenoids. Catalyzes the 1,3-allylic rearrangement of the homoallylic substrate isopentenyl (IPP) to its allylic isomer, dimethylallyl diphosphate (DMAPP).</text>
</comment>
<dbReference type="SUPFAM" id="SSF51395">
    <property type="entry name" value="FMN-linked oxidoreductases"/>
    <property type="match status" value="1"/>
</dbReference>
<name>A0A917K557_9BACL</name>
<keyword evidence="8 11" id="KW-0414">Isoprene biosynthesis</keyword>
<protein>
    <recommendedName>
        <fullName evidence="11">Isopentenyl-diphosphate delta-isomerase</fullName>
        <shortName evidence="11">IPP isomerase</shortName>
        <ecNumber evidence="11">5.3.3.2</ecNumber>
    </recommendedName>
    <alternativeName>
        <fullName evidence="11">Isopentenyl diphosphate:dimethylallyl diphosphate isomerase</fullName>
    </alternativeName>
    <alternativeName>
        <fullName evidence="11">Isopentenyl pyrophosphate isomerase</fullName>
    </alternativeName>
    <alternativeName>
        <fullName evidence="11">Type 2 isopentenyl diphosphate isomerase</fullName>
        <shortName evidence="11">IDI-2</shortName>
    </alternativeName>
</protein>
<dbReference type="GO" id="GO:0016491">
    <property type="term" value="F:oxidoreductase activity"/>
    <property type="evidence" value="ECO:0007669"/>
    <property type="project" value="InterPro"/>
</dbReference>
<comment type="similarity">
    <text evidence="11">Belongs to the IPP isomerase type 2 family.</text>
</comment>
<keyword evidence="2 11" id="KW-0963">Cytoplasm</keyword>
<comment type="cofactor">
    <cofactor evidence="11">
        <name>NADPH</name>
        <dbReference type="ChEBI" id="CHEBI:57783"/>
    </cofactor>
</comment>
<feature type="binding site" evidence="11">
    <location>
        <begin position="51"/>
        <end position="53"/>
    </location>
    <ligand>
        <name>FMN</name>
        <dbReference type="ChEBI" id="CHEBI:58210"/>
    </ligand>
</feature>
<reference evidence="13" key="1">
    <citation type="journal article" date="2014" name="Int. J. Syst. Evol. Microbiol.">
        <title>Complete genome sequence of Corynebacterium casei LMG S-19264T (=DSM 44701T), isolated from a smear-ripened cheese.</title>
        <authorList>
            <consortium name="US DOE Joint Genome Institute (JGI-PGF)"/>
            <person name="Walter F."/>
            <person name="Albersmeier A."/>
            <person name="Kalinowski J."/>
            <person name="Ruckert C."/>
        </authorList>
    </citation>
    <scope>NUCLEOTIDE SEQUENCE</scope>
    <source>
        <strain evidence="13">JCM 18487</strain>
    </source>
</reference>
<keyword evidence="6 11" id="KW-0460">Magnesium</keyword>
<dbReference type="PIRSF" id="PIRSF003314">
    <property type="entry name" value="IPP_isomerase"/>
    <property type="match status" value="1"/>
</dbReference>
<evidence type="ECO:0000256" key="2">
    <source>
        <dbReference type="ARBA" id="ARBA00022490"/>
    </source>
</evidence>
<evidence type="ECO:0000313" key="14">
    <source>
        <dbReference type="Proteomes" id="UP000637695"/>
    </source>
</evidence>
<dbReference type="AlphaFoldDB" id="A0A917K557"/>
<comment type="subcellular location">
    <subcellularLocation>
        <location evidence="11">Cytoplasm</location>
    </subcellularLocation>
</comment>
<evidence type="ECO:0000256" key="11">
    <source>
        <dbReference type="HAMAP-Rule" id="MF_00354"/>
    </source>
</evidence>
<proteinExistence type="inferred from homology"/>
<dbReference type="PANTHER" id="PTHR43665">
    <property type="entry name" value="ISOPENTENYL-DIPHOSPHATE DELTA-ISOMERASE"/>
    <property type="match status" value="1"/>
</dbReference>
<feature type="binding site" evidence="11">
    <location>
        <position position="81"/>
    </location>
    <ligand>
        <name>FMN</name>
        <dbReference type="ChEBI" id="CHEBI:58210"/>
    </ligand>
</feature>
<dbReference type="InterPro" id="IPR011179">
    <property type="entry name" value="IPdP_isomerase"/>
</dbReference>
<feature type="binding site" evidence="11">
    <location>
        <position position="110"/>
    </location>
    <ligand>
        <name>FMN</name>
        <dbReference type="ChEBI" id="CHEBI:58210"/>
    </ligand>
</feature>
<reference evidence="13" key="2">
    <citation type="submission" date="2020-09" db="EMBL/GenBank/DDBJ databases">
        <authorList>
            <person name="Sun Q."/>
            <person name="Ohkuma M."/>
        </authorList>
    </citation>
    <scope>NUCLEOTIDE SEQUENCE</scope>
    <source>
        <strain evidence="13">JCM 18487</strain>
    </source>
</reference>
<feature type="binding site" evidence="11">
    <location>
        <position position="202"/>
    </location>
    <ligand>
        <name>FMN</name>
        <dbReference type="ChEBI" id="CHEBI:58210"/>
    </ligand>
</feature>
<evidence type="ECO:0000256" key="4">
    <source>
        <dbReference type="ARBA" id="ARBA00022643"/>
    </source>
</evidence>
<keyword evidence="14" id="KW-1185">Reference proteome</keyword>
<accession>A0A917K557</accession>
<comment type="subunit">
    <text evidence="10 11">Homooctamer. Dimer of tetramers.</text>
</comment>
<keyword evidence="5 11" id="KW-0479">Metal-binding</keyword>
<dbReference type="GO" id="GO:0004452">
    <property type="term" value="F:isopentenyl-diphosphate delta-isomerase activity"/>
    <property type="evidence" value="ECO:0007669"/>
    <property type="project" value="UniProtKB-UniRule"/>
</dbReference>
<keyword evidence="9 11" id="KW-0413">Isomerase</keyword>
<dbReference type="EMBL" id="BMOY01000004">
    <property type="protein sequence ID" value="GGI98312.1"/>
    <property type="molecule type" value="Genomic_DNA"/>
</dbReference>